<evidence type="ECO:0000256" key="2">
    <source>
        <dbReference type="ARBA" id="ARBA00023015"/>
    </source>
</evidence>
<dbReference type="InterPro" id="IPR045314">
    <property type="entry name" value="bZIP_plant_GBF1"/>
</dbReference>
<feature type="coiled-coil region" evidence="6">
    <location>
        <begin position="151"/>
        <end position="178"/>
    </location>
</feature>
<comment type="subcellular location">
    <subcellularLocation>
        <location evidence="1">Nucleus</location>
    </subcellularLocation>
</comment>
<dbReference type="InterPro" id="IPR046347">
    <property type="entry name" value="bZIP_sf"/>
</dbReference>
<dbReference type="PROSITE" id="PS50217">
    <property type="entry name" value="BZIP"/>
    <property type="match status" value="1"/>
</dbReference>
<dbReference type="PANTHER" id="PTHR46324:SF3">
    <property type="entry name" value="BASIC LEUCINE ZIPPER 43-RELATED"/>
    <property type="match status" value="1"/>
</dbReference>
<proteinExistence type="predicted"/>
<dbReference type="FunFam" id="1.20.5.170:FF:000020">
    <property type="entry name" value="BZIP transcription factor"/>
    <property type="match status" value="1"/>
</dbReference>
<evidence type="ECO:0000313" key="9">
    <source>
        <dbReference type="EMBL" id="KAK4747536.1"/>
    </source>
</evidence>
<dbReference type="PROSITE" id="PS00036">
    <property type="entry name" value="BZIP_BASIC"/>
    <property type="match status" value="1"/>
</dbReference>
<feature type="domain" description="BZIP" evidence="8">
    <location>
        <begin position="105"/>
        <end position="168"/>
    </location>
</feature>
<evidence type="ECO:0000256" key="1">
    <source>
        <dbReference type="ARBA" id="ARBA00004123"/>
    </source>
</evidence>
<protein>
    <recommendedName>
        <fullName evidence="8">BZIP domain-containing protein</fullName>
    </recommendedName>
</protein>
<dbReference type="GO" id="GO:0046983">
    <property type="term" value="F:protein dimerization activity"/>
    <property type="evidence" value="ECO:0007669"/>
    <property type="project" value="UniProtKB-ARBA"/>
</dbReference>
<evidence type="ECO:0000256" key="6">
    <source>
        <dbReference type="SAM" id="Coils"/>
    </source>
</evidence>
<dbReference type="AlphaFoldDB" id="A0AAN7GJG2"/>
<accession>A0AAN7GJG2</accession>
<dbReference type="GO" id="GO:0003677">
    <property type="term" value="F:DNA binding"/>
    <property type="evidence" value="ECO:0007669"/>
    <property type="project" value="UniProtKB-KW"/>
</dbReference>
<comment type="caution">
    <text evidence="9">The sequence shown here is derived from an EMBL/GenBank/DDBJ whole genome shotgun (WGS) entry which is preliminary data.</text>
</comment>
<keyword evidence="2" id="KW-0805">Transcription regulation</keyword>
<evidence type="ECO:0000259" key="8">
    <source>
        <dbReference type="PROSITE" id="PS50217"/>
    </source>
</evidence>
<dbReference type="Gene3D" id="1.20.5.170">
    <property type="match status" value="1"/>
</dbReference>
<dbReference type="GO" id="GO:0005634">
    <property type="term" value="C:nucleus"/>
    <property type="evidence" value="ECO:0007669"/>
    <property type="project" value="UniProtKB-SubCell"/>
</dbReference>
<organism evidence="9 10">
    <name type="scientific">Trapa incisa</name>
    <dbReference type="NCBI Taxonomy" id="236973"/>
    <lineage>
        <taxon>Eukaryota</taxon>
        <taxon>Viridiplantae</taxon>
        <taxon>Streptophyta</taxon>
        <taxon>Embryophyta</taxon>
        <taxon>Tracheophyta</taxon>
        <taxon>Spermatophyta</taxon>
        <taxon>Magnoliopsida</taxon>
        <taxon>eudicotyledons</taxon>
        <taxon>Gunneridae</taxon>
        <taxon>Pentapetalae</taxon>
        <taxon>rosids</taxon>
        <taxon>malvids</taxon>
        <taxon>Myrtales</taxon>
        <taxon>Lythraceae</taxon>
        <taxon>Trapa</taxon>
    </lineage>
</organism>
<dbReference type="InterPro" id="IPR004827">
    <property type="entry name" value="bZIP"/>
</dbReference>
<evidence type="ECO:0000256" key="7">
    <source>
        <dbReference type="SAM" id="MobiDB-lite"/>
    </source>
</evidence>
<feature type="compositionally biased region" description="Low complexity" evidence="7">
    <location>
        <begin position="80"/>
        <end position="92"/>
    </location>
</feature>
<dbReference type="PANTHER" id="PTHR46324">
    <property type="entry name" value="BASIC LEUCINE ZIPPER 43-RELATED"/>
    <property type="match status" value="1"/>
</dbReference>
<name>A0AAN7GJG2_9MYRT</name>
<dbReference type="Proteomes" id="UP001345219">
    <property type="component" value="Chromosome 12"/>
</dbReference>
<sequence length="188" mass="21698">MEPNASDFPFYHPYLSSSYFAQLSMIQNGHFQGGLVPISSHLANNCNTSRHISQQQVPPLPQVVNAAMAAVQQQQQHLQSSLASSLSNKNNNYSTSDESESLIIKERKQRRMISNRESARRSRMRKQRHLDELWSQVVWLRNENSQLVDKLNRASEISEKVVKENAQLKEETSELRQMIADMRNWNNC</sequence>
<keyword evidence="3" id="KW-0238">DNA-binding</keyword>
<dbReference type="CDD" id="cd14702">
    <property type="entry name" value="bZIP_plant_GBF1"/>
    <property type="match status" value="1"/>
</dbReference>
<keyword evidence="10" id="KW-1185">Reference proteome</keyword>
<evidence type="ECO:0000256" key="4">
    <source>
        <dbReference type="ARBA" id="ARBA00023163"/>
    </source>
</evidence>
<keyword evidence="6" id="KW-0175">Coiled coil</keyword>
<keyword evidence="4" id="KW-0804">Transcription</keyword>
<keyword evidence="5" id="KW-0539">Nucleus</keyword>
<gene>
    <name evidence="9" type="ORF">SAY87_014122</name>
</gene>
<evidence type="ECO:0000256" key="3">
    <source>
        <dbReference type="ARBA" id="ARBA00023125"/>
    </source>
</evidence>
<dbReference type="SMART" id="SM00338">
    <property type="entry name" value="BRLZ"/>
    <property type="match status" value="1"/>
</dbReference>
<feature type="region of interest" description="Disordered" evidence="7">
    <location>
        <begin position="80"/>
        <end position="100"/>
    </location>
</feature>
<dbReference type="GO" id="GO:0003700">
    <property type="term" value="F:DNA-binding transcription factor activity"/>
    <property type="evidence" value="ECO:0007669"/>
    <property type="project" value="InterPro"/>
</dbReference>
<reference evidence="9 10" key="1">
    <citation type="journal article" date="2023" name="Hortic Res">
        <title>Pangenome of water caltrop reveals structural variations and asymmetric subgenome divergence after allopolyploidization.</title>
        <authorList>
            <person name="Zhang X."/>
            <person name="Chen Y."/>
            <person name="Wang L."/>
            <person name="Yuan Y."/>
            <person name="Fang M."/>
            <person name="Shi L."/>
            <person name="Lu R."/>
            <person name="Comes H.P."/>
            <person name="Ma Y."/>
            <person name="Chen Y."/>
            <person name="Huang G."/>
            <person name="Zhou Y."/>
            <person name="Zheng Z."/>
            <person name="Qiu Y."/>
        </authorList>
    </citation>
    <scope>NUCLEOTIDE SEQUENCE [LARGE SCALE GENOMIC DNA]</scope>
    <source>
        <tissue evidence="9">Roots</tissue>
    </source>
</reference>
<dbReference type="EMBL" id="JAXIOK010000019">
    <property type="protein sequence ID" value="KAK4747536.1"/>
    <property type="molecule type" value="Genomic_DNA"/>
</dbReference>
<evidence type="ECO:0000256" key="5">
    <source>
        <dbReference type="ARBA" id="ARBA00023242"/>
    </source>
</evidence>
<dbReference type="InterPro" id="IPR044521">
    <property type="entry name" value="AtbZIP8/43"/>
</dbReference>
<dbReference type="SUPFAM" id="SSF57959">
    <property type="entry name" value="Leucine zipper domain"/>
    <property type="match status" value="1"/>
</dbReference>
<dbReference type="Pfam" id="PF00170">
    <property type="entry name" value="bZIP_1"/>
    <property type="match status" value="1"/>
</dbReference>
<evidence type="ECO:0000313" key="10">
    <source>
        <dbReference type="Proteomes" id="UP001345219"/>
    </source>
</evidence>